<feature type="transmembrane region" description="Helical" evidence="7">
    <location>
        <begin position="39"/>
        <end position="59"/>
    </location>
</feature>
<evidence type="ECO:0008006" key="10">
    <source>
        <dbReference type="Google" id="ProtNLM"/>
    </source>
</evidence>
<name>A0A3D8TTZ4_9LIST</name>
<feature type="transmembrane region" description="Helical" evidence="7">
    <location>
        <begin position="216"/>
        <end position="237"/>
    </location>
</feature>
<feature type="transmembrane region" description="Helical" evidence="7">
    <location>
        <begin position="368"/>
        <end position="387"/>
    </location>
</feature>
<evidence type="ECO:0000256" key="6">
    <source>
        <dbReference type="ARBA" id="ARBA00023136"/>
    </source>
</evidence>
<organism evidence="8 9">
    <name type="scientific">Listeria kieliensis</name>
    <dbReference type="NCBI Taxonomy" id="1621700"/>
    <lineage>
        <taxon>Bacteria</taxon>
        <taxon>Bacillati</taxon>
        <taxon>Bacillota</taxon>
        <taxon>Bacilli</taxon>
        <taxon>Bacillales</taxon>
        <taxon>Listeriaceae</taxon>
        <taxon>Listeria</taxon>
    </lineage>
</organism>
<dbReference type="PANTHER" id="PTHR23513:SF6">
    <property type="entry name" value="MAJOR FACILITATOR SUPERFAMILY ASSOCIATED DOMAIN-CONTAINING PROTEIN"/>
    <property type="match status" value="1"/>
</dbReference>
<dbReference type="RefSeq" id="WP_115752123.1">
    <property type="nucleotide sequence ID" value="NZ_LARY01000001.1"/>
</dbReference>
<dbReference type="Gene3D" id="1.20.1250.20">
    <property type="entry name" value="MFS general substrate transporter like domains"/>
    <property type="match status" value="1"/>
</dbReference>
<evidence type="ECO:0000256" key="7">
    <source>
        <dbReference type="SAM" id="Phobius"/>
    </source>
</evidence>
<keyword evidence="3" id="KW-1003">Cell membrane</keyword>
<protein>
    <recommendedName>
        <fullName evidence="10">MFS transporter</fullName>
    </recommendedName>
</protein>
<sequence length="397" mass="43679">MLKNQNFKYLWLGRLVSNAGDSIYYMVLSWYILQITKDSFWVGLINFAIFIPNVFSFVFGHWIDRGRKKKALMLLETGQLVSVAMMALTIGLGVTSPILLAILAFLAASFGMNTYAIQDALMPKIVARKDLPSAQRYMSFAYNGTEYLFNAVTGFLIQLFSTVTLLLMNVVSFIGAIVSFWKLEDVEKKESLKQEDEGSFKTNLFKGFSEIWRNRAILLIVSCGGLANFLFGGLNVYQVLIADEQGSAIILGLLTSSMAIGTLIGSTVGAALFARFMSLGKTLTLATSLYGVCIVISGFYAHSVGIIVGLGIANLFLGITHVVQKPFFQVLVPEKHLGKVFTAAASSGVAALPAGSLFFGIFSDYISSSYFLYLFGAIYLMIGIIYWKNKAIFQFHL</sequence>
<evidence type="ECO:0000256" key="3">
    <source>
        <dbReference type="ARBA" id="ARBA00022475"/>
    </source>
</evidence>
<dbReference type="Pfam" id="PF05977">
    <property type="entry name" value="MFS_3"/>
    <property type="match status" value="1"/>
</dbReference>
<keyword evidence="5 7" id="KW-1133">Transmembrane helix</keyword>
<evidence type="ECO:0000256" key="4">
    <source>
        <dbReference type="ARBA" id="ARBA00022692"/>
    </source>
</evidence>
<keyword evidence="4 7" id="KW-0812">Transmembrane</keyword>
<reference evidence="9" key="1">
    <citation type="submission" date="2015-04" db="EMBL/GenBank/DDBJ databases">
        <authorList>
            <person name="Schardt J."/>
            <person name="Mueller-Herbst S."/>
            <person name="Scherer S."/>
            <person name="Huptas C."/>
        </authorList>
    </citation>
    <scope>NUCLEOTIDE SEQUENCE [LARGE SCALE GENOMIC DNA]</scope>
    <source>
        <strain evidence="9">Kiel-L1</strain>
    </source>
</reference>
<dbReference type="EMBL" id="LARY01000001">
    <property type="protein sequence ID" value="RDX02440.1"/>
    <property type="molecule type" value="Genomic_DNA"/>
</dbReference>
<feature type="transmembrane region" description="Helical" evidence="7">
    <location>
        <begin position="163"/>
        <end position="183"/>
    </location>
</feature>
<dbReference type="GO" id="GO:0005886">
    <property type="term" value="C:plasma membrane"/>
    <property type="evidence" value="ECO:0007669"/>
    <property type="project" value="UniProtKB-SubCell"/>
</dbReference>
<dbReference type="CDD" id="cd06173">
    <property type="entry name" value="MFS_MefA_like"/>
    <property type="match status" value="1"/>
</dbReference>
<dbReference type="Proteomes" id="UP000257055">
    <property type="component" value="Unassembled WGS sequence"/>
</dbReference>
<feature type="transmembrane region" description="Helical" evidence="7">
    <location>
        <begin position="12"/>
        <end position="33"/>
    </location>
</feature>
<feature type="transmembrane region" description="Helical" evidence="7">
    <location>
        <begin position="340"/>
        <end position="362"/>
    </location>
</feature>
<feature type="transmembrane region" description="Helical" evidence="7">
    <location>
        <begin position="283"/>
        <end position="300"/>
    </location>
</feature>
<gene>
    <name evidence="8" type="ORF">UR08_02690</name>
</gene>
<proteinExistence type="predicted"/>
<keyword evidence="6 7" id="KW-0472">Membrane</keyword>
<dbReference type="AlphaFoldDB" id="A0A3D8TTZ4"/>
<dbReference type="SUPFAM" id="SSF103473">
    <property type="entry name" value="MFS general substrate transporter"/>
    <property type="match status" value="1"/>
</dbReference>
<keyword evidence="2" id="KW-0813">Transport</keyword>
<comment type="caution">
    <text evidence="8">The sequence shown here is derived from an EMBL/GenBank/DDBJ whole genome shotgun (WGS) entry which is preliminary data.</text>
</comment>
<dbReference type="InterPro" id="IPR010290">
    <property type="entry name" value="TM_effector"/>
</dbReference>
<dbReference type="InterPro" id="IPR036259">
    <property type="entry name" value="MFS_trans_sf"/>
</dbReference>
<keyword evidence="9" id="KW-1185">Reference proteome</keyword>
<dbReference type="PANTHER" id="PTHR23513">
    <property type="entry name" value="INTEGRAL MEMBRANE EFFLUX PROTEIN-RELATED"/>
    <property type="match status" value="1"/>
</dbReference>
<evidence type="ECO:0000313" key="8">
    <source>
        <dbReference type="EMBL" id="RDX02440.1"/>
    </source>
</evidence>
<evidence type="ECO:0000313" key="9">
    <source>
        <dbReference type="Proteomes" id="UP000257055"/>
    </source>
</evidence>
<feature type="transmembrane region" description="Helical" evidence="7">
    <location>
        <begin position="249"/>
        <end position="274"/>
    </location>
</feature>
<evidence type="ECO:0000256" key="1">
    <source>
        <dbReference type="ARBA" id="ARBA00004651"/>
    </source>
</evidence>
<evidence type="ECO:0000256" key="5">
    <source>
        <dbReference type="ARBA" id="ARBA00022989"/>
    </source>
</evidence>
<comment type="subcellular location">
    <subcellularLocation>
        <location evidence="1">Cell membrane</location>
        <topology evidence="1">Multi-pass membrane protein</topology>
    </subcellularLocation>
</comment>
<accession>A0A3D8TTZ4</accession>
<evidence type="ECO:0000256" key="2">
    <source>
        <dbReference type="ARBA" id="ARBA00022448"/>
    </source>
</evidence>